<organism evidence="2 3">
    <name type="scientific">Onychostoma macrolepis</name>
    <dbReference type="NCBI Taxonomy" id="369639"/>
    <lineage>
        <taxon>Eukaryota</taxon>
        <taxon>Metazoa</taxon>
        <taxon>Chordata</taxon>
        <taxon>Craniata</taxon>
        <taxon>Vertebrata</taxon>
        <taxon>Euteleostomi</taxon>
        <taxon>Actinopterygii</taxon>
        <taxon>Neopterygii</taxon>
        <taxon>Teleostei</taxon>
        <taxon>Ostariophysi</taxon>
        <taxon>Cypriniformes</taxon>
        <taxon>Cyprinidae</taxon>
        <taxon>Acrossocheilinae</taxon>
        <taxon>Onychostoma</taxon>
    </lineage>
</organism>
<feature type="region of interest" description="Disordered" evidence="1">
    <location>
        <begin position="482"/>
        <end position="513"/>
    </location>
</feature>
<dbReference type="Proteomes" id="UP000579812">
    <property type="component" value="Unassembled WGS sequence"/>
</dbReference>
<feature type="compositionally biased region" description="Polar residues" evidence="1">
    <location>
        <begin position="345"/>
        <end position="376"/>
    </location>
</feature>
<reference evidence="2 3" key="1">
    <citation type="submission" date="2020-04" db="EMBL/GenBank/DDBJ databases">
        <title>Chromosome-level genome assembly of a cyprinid fish Onychostoma macrolepis by integration of Nanopore Sequencing, Bionano and Hi-C technology.</title>
        <authorList>
            <person name="Wang D."/>
        </authorList>
    </citation>
    <scope>NUCLEOTIDE SEQUENCE [LARGE SCALE GENOMIC DNA]</scope>
    <source>
        <strain evidence="2">SWU-2019</strain>
        <tissue evidence="2">Muscle</tissue>
    </source>
</reference>
<gene>
    <name evidence="2" type="ORF">G5714_016781</name>
</gene>
<feature type="compositionally biased region" description="Pro residues" evidence="1">
    <location>
        <begin position="1227"/>
        <end position="1252"/>
    </location>
</feature>
<keyword evidence="3" id="KW-1185">Reference proteome</keyword>
<comment type="caution">
    <text evidence="2">The sequence shown here is derived from an EMBL/GenBank/DDBJ whole genome shotgun (WGS) entry which is preliminary data.</text>
</comment>
<accession>A0A7J6C4K4</accession>
<feature type="compositionally biased region" description="Pro residues" evidence="1">
    <location>
        <begin position="1100"/>
        <end position="1116"/>
    </location>
</feature>
<name>A0A7J6C4K4_9TELE</name>
<dbReference type="Pfam" id="PF15324">
    <property type="entry name" value="TALPID3"/>
    <property type="match status" value="1"/>
</dbReference>
<sequence length="1563" mass="168519">MDPCCVSVVNNTNLNESTSSSDAADVLIHSTRAALGASREEIQHESHNKVNIYIRRLSDSEDVHSVNEREIPPVHRVNIPSASDTVEPHEQHPSGSSNQFADIFDKVSSKEQSTVQTTIMEMANSKSKGEDLQISTYSADGRGAVSAALKKRSQSVPLRRNVTVQVLGQDRSQTPRGQSEPAFPTGDPGTSANVAAITAATIAATAPLIKAQSEMEAQIALVTAELRRLQAAESSVQPGRTESSSVGRAAHLEEQLNILMQQRLQHLETIQCQQIQLQNRLLGSALDVVAARANTDSQSTLHAGSGITQTDFLAAQISDSRSVRLSATDKTSAGSPASVIPKPTHWTSSTNTIKPQRSSLRNQGNGRLQDQNPNNRRSPERCALQSVGVKRFAMATADNGQPERSRKSQTPPKASVAFTGSVQPEEPAFMKPLNEQENQAEHICVASSSSAVQRANEMLQDLGRLKNEMRSLTQTADAFPVQNAKSTQNSRSSHLAPSATAPPPSTTPISVPPEPVDAIAVRVAPLNRPSILKSIQPPTSMFEDAGLVLRQVRQSKKVLEENLEAILRATDGEVLHTQLEALSKNRDVRGELRIKKTVDAWINTLSKEIQDQLAKESSERIVERSDAAVSKVVQQGQGSRSGRVAGPRGGGRGRGGGETSAADKKTSLRGSVRAQAENTLAHRTRPEGKRESAQPVVLKSQDDQEYLARLYGKALYEGHRRTLKKSPYLRFNSPTPKSKPQRPKVVETVKGVKMKSSKTQTSQFVGDIPALQSSVSEPHFLFSPSDPAQQQQPGSPVRGYLIPMAIPLGKPRVDGQAPVPSRVIISDKPATVTTSFPPITVPEPKPAPAIRKPNTILLEVQSKPKKQTPKLQIQVQPGVNIESGLCSRPASSTPLIPAETILPPPSTHAAEEPHTGEDQEENIFPGTNFLSVADISQETHGGLPDSPIELNGLPSPPAALYHGPAFPPQPSQSTPLTEPILSTIQQRETLENRLVDWVEQQLMARMITGMFPQPVQTDPASQSEPENSVTSDIVEAAGGGGLQLFVDTGVPVDSELIRQCVNEVLAETIAIMLGQRETQREPAAPGQTQDAHEEVTKVPTPAPTPEPSSKEPPSPVRTPDLSEHLSTALSPKENHQASASSGADRIPVGTPTITPIPSPTRVATPSPPPANQSPDPASLQNHPWGGTELPLEEEEPHSERQEQPSAPIVMSVAQEDDEEESVIHPSSPLPSKPKSPPPPLPPVSQEQPPPAATPESSSSSEESSSSSSVTVTETETAARHISEGELLLTHGQMAAVRVLEEEGVLLPNLMTSLNGSLHGVQDMDYDPPSEGQVIRAPRIPAHHDPILSLLARMERGPVSQSQQPEKWWEEESSGEVSEGQRPLLTTAAEIVLTGHSLVDQQRYTQHRSTEISPHSTLTSPGQVLANHTGAVVEDTGLAVNLRSSEEQKEAEVYHHVMTVSSPQLQDTQNQSSQTAQAVHRPAPILVRQYEDKEEPELPRLRRLSDDAFFGDNEKGEDIFLHTEGGGSDVRVMSVRLPSVKQDQESVSLSSVEGDTDSSTNDVF</sequence>
<feature type="region of interest" description="Disordered" evidence="1">
    <location>
        <begin position="395"/>
        <end position="423"/>
    </location>
</feature>
<feature type="region of interest" description="Disordered" evidence="1">
    <location>
        <begin position="80"/>
        <end position="99"/>
    </location>
</feature>
<dbReference type="PANTHER" id="PTHR15721:SF2">
    <property type="entry name" value="PROTEIN TALPID3"/>
    <property type="match status" value="1"/>
</dbReference>
<feature type="compositionally biased region" description="Low complexity" evidence="1">
    <location>
        <begin position="1150"/>
        <end position="1164"/>
    </location>
</feature>
<dbReference type="GO" id="GO:0007224">
    <property type="term" value="P:smoothened signaling pathway"/>
    <property type="evidence" value="ECO:0007669"/>
    <property type="project" value="InterPro"/>
</dbReference>
<feature type="region of interest" description="Disordered" evidence="1">
    <location>
        <begin position="1076"/>
        <end position="1278"/>
    </location>
</feature>
<feature type="compositionally biased region" description="Pro residues" evidence="1">
    <location>
        <begin position="500"/>
        <end position="513"/>
    </location>
</feature>
<evidence type="ECO:0000313" key="2">
    <source>
        <dbReference type="EMBL" id="KAF4101981.1"/>
    </source>
</evidence>
<dbReference type="EMBL" id="JAAMOB010000017">
    <property type="protein sequence ID" value="KAF4101981.1"/>
    <property type="molecule type" value="Genomic_DNA"/>
</dbReference>
<feature type="region of interest" description="Disordered" evidence="1">
    <location>
        <begin position="326"/>
        <end position="382"/>
    </location>
</feature>
<evidence type="ECO:0000256" key="1">
    <source>
        <dbReference type="SAM" id="MobiDB-lite"/>
    </source>
</evidence>
<feature type="region of interest" description="Disordered" evidence="1">
    <location>
        <begin position="1533"/>
        <end position="1563"/>
    </location>
</feature>
<feature type="compositionally biased region" description="Polar residues" evidence="1">
    <location>
        <begin position="1544"/>
        <end position="1563"/>
    </location>
</feature>
<feature type="compositionally biased region" description="Low complexity" evidence="1">
    <location>
        <begin position="1253"/>
        <end position="1275"/>
    </location>
</feature>
<feature type="compositionally biased region" description="Polar residues" evidence="1">
    <location>
        <begin position="326"/>
        <end position="335"/>
    </location>
</feature>
<evidence type="ECO:0008006" key="4">
    <source>
        <dbReference type="Google" id="ProtNLM"/>
    </source>
</evidence>
<feature type="region of interest" description="Disordered" evidence="1">
    <location>
        <begin position="624"/>
        <end position="697"/>
    </location>
</feature>
<feature type="compositionally biased region" description="Polar residues" evidence="1">
    <location>
        <begin position="408"/>
        <end position="422"/>
    </location>
</feature>
<proteinExistence type="predicted"/>
<feature type="compositionally biased region" description="Gly residues" evidence="1">
    <location>
        <begin position="647"/>
        <end position="658"/>
    </location>
</feature>
<dbReference type="PANTHER" id="PTHR15721">
    <property type="entry name" value="KIAA0586 PROTEIN"/>
    <property type="match status" value="1"/>
</dbReference>
<feature type="region of interest" description="Disordered" evidence="1">
    <location>
        <begin position="168"/>
        <end position="190"/>
    </location>
</feature>
<feature type="compositionally biased region" description="Polar residues" evidence="1">
    <location>
        <begin position="168"/>
        <end position="177"/>
    </location>
</feature>
<evidence type="ECO:0000313" key="3">
    <source>
        <dbReference type="Proteomes" id="UP000579812"/>
    </source>
</evidence>
<feature type="region of interest" description="Disordered" evidence="1">
    <location>
        <begin position="950"/>
        <end position="976"/>
    </location>
</feature>
<feature type="region of interest" description="Disordered" evidence="1">
    <location>
        <begin position="1358"/>
        <end position="1380"/>
    </location>
</feature>
<protein>
    <recommendedName>
        <fullName evidence="4">Protein TALPID3</fullName>
    </recommendedName>
</protein>
<dbReference type="GO" id="GO:0036064">
    <property type="term" value="C:ciliary basal body"/>
    <property type="evidence" value="ECO:0007669"/>
    <property type="project" value="TreeGrafter"/>
</dbReference>
<feature type="compositionally biased region" description="Polar residues" evidence="1">
    <location>
        <begin position="483"/>
        <end position="495"/>
    </location>
</feature>
<dbReference type="GO" id="GO:0005814">
    <property type="term" value="C:centriole"/>
    <property type="evidence" value="ECO:0007669"/>
    <property type="project" value="TreeGrafter"/>
</dbReference>
<dbReference type="InterPro" id="IPR029246">
    <property type="entry name" value="TALPID3"/>
</dbReference>